<feature type="region of interest" description="Disordered" evidence="2">
    <location>
        <begin position="584"/>
        <end position="610"/>
    </location>
</feature>
<keyword evidence="4" id="KW-1185">Reference proteome</keyword>
<feature type="compositionally biased region" description="Acidic residues" evidence="2">
    <location>
        <begin position="872"/>
        <end position="884"/>
    </location>
</feature>
<accession>A0A4U0WE56</accession>
<evidence type="ECO:0000256" key="1">
    <source>
        <dbReference type="SAM" id="Coils"/>
    </source>
</evidence>
<evidence type="ECO:0008006" key="5">
    <source>
        <dbReference type="Google" id="ProtNLM"/>
    </source>
</evidence>
<proteinExistence type="predicted"/>
<organism evidence="3 4">
    <name type="scientific">Cryomyces minteri</name>
    <dbReference type="NCBI Taxonomy" id="331657"/>
    <lineage>
        <taxon>Eukaryota</taxon>
        <taxon>Fungi</taxon>
        <taxon>Dikarya</taxon>
        <taxon>Ascomycota</taxon>
        <taxon>Pezizomycotina</taxon>
        <taxon>Dothideomycetes</taxon>
        <taxon>Dothideomycetes incertae sedis</taxon>
        <taxon>Cryomyces</taxon>
    </lineage>
</organism>
<feature type="region of interest" description="Disordered" evidence="2">
    <location>
        <begin position="245"/>
        <end position="268"/>
    </location>
</feature>
<dbReference type="Pfam" id="PF09421">
    <property type="entry name" value="FRQ"/>
    <property type="match status" value="1"/>
</dbReference>
<dbReference type="GO" id="GO:0005634">
    <property type="term" value="C:nucleus"/>
    <property type="evidence" value="ECO:0007669"/>
    <property type="project" value="InterPro"/>
</dbReference>
<evidence type="ECO:0000256" key="2">
    <source>
        <dbReference type="SAM" id="MobiDB-lite"/>
    </source>
</evidence>
<feature type="non-terminal residue" evidence="3">
    <location>
        <position position="1"/>
    </location>
</feature>
<feature type="compositionally biased region" description="Polar residues" evidence="2">
    <location>
        <begin position="595"/>
        <end position="605"/>
    </location>
</feature>
<comment type="caution">
    <text evidence="3">The sequence shown here is derived from an EMBL/GenBank/DDBJ whole genome shotgun (WGS) entry which is preliminary data.</text>
</comment>
<feature type="region of interest" description="Disordered" evidence="2">
    <location>
        <begin position="1"/>
        <end position="73"/>
    </location>
</feature>
<protein>
    <recommendedName>
        <fullName evidence="5">Frequency clock protein</fullName>
    </recommendedName>
</protein>
<feature type="compositionally biased region" description="Polar residues" evidence="2">
    <location>
        <begin position="245"/>
        <end position="255"/>
    </location>
</feature>
<sequence>VPAHRSVSLLHLSTPPTCQRSEEAEAPSRPPSNTLSDRRAGRSQSSSPASKALRKHNSGESSSAEHWFDQSNNHVSQDRASFVDLDPPFFLRNSSPAETPPHHSEQQAAKPSSRNGSANSLPYRAGLLGLGTDGSSTEDFRGVIDDLTIENKELKRRLKKYEELHDYHLQDKKLFEIRVHGLSAEKKRQLEETLKRFALGLDDTLESSLREADLERSVPRLTAQNTTSSYISNQFADSAYASMSASGQASSTPSGRESRLNRLARSAKSRRQNIQSYLYDIPESLLPQHPGSMTEKAKKKLIVRRLEQVFAGKGAATDGHHQPLQQQEVSRLAASADRSATEASGERAVVEGLREARIMTDDTGEQMDSLNAKTRSRDNTPAESPQRFMRTPMTVEHGLATTRRSPICSIPDQRPTRPLDLDPGRAQVPAENLQYIRHLGFSPPDVGCVDSPGAGHGWIYLNLLINMAQLHTINVTTEFVKKALTEYSLKFELSPDGRKVRWNGGCNLTHTNSLDDNSSSADRTSGNSSHETATEEGGRNRVRKVRRLSGTSTVHHMRQARNRALSNRRGAANKFSYTPLFFHRESTDDSEDSPGTDNESLTGPSWQAAVADHSSESFASGVSHKLPKTKHDDGVIIFYKKLRFCTDLSGDSGVYNPPLFVNANYQRLISWPLGAAPDVSVHSQRPREPKGSLTDVPAFEDPMNIDDAYSSTEEVLVFPSQSPLEHQPAQALGLVDLGVSGVGGVYPDDHFTIEVACRRVLFESHPVPEALMCRAPRPYSTKIANVLDGRERHARTEPRIVTQVIAVTREDLPPSSLPPASCVFFLSESSLDDGDSDAESDLSDFQVPFGGLPPAAASQLPNVTADSVLESSTEESDLDDESDGSLDLLATAREIDPATIRAREREYDSNMAERLAEEIPAGSSAATAGGGIA</sequence>
<feature type="compositionally biased region" description="Polar residues" evidence="2">
    <location>
        <begin position="59"/>
        <end position="73"/>
    </location>
</feature>
<dbReference type="GO" id="GO:0007623">
    <property type="term" value="P:circadian rhythm"/>
    <property type="evidence" value="ECO:0007669"/>
    <property type="project" value="InterPro"/>
</dbReference>
<reference evidence="3 4" key="1">
    <citation type="submission" date="2017-03" db="EMBL/GenBank/DDBJ databases">
        <title>Genomes of endolithic fungi from Antarctica.</title>
        <authorList>
            <person name="Coleine C."/>
            <person name="Masonjones S."/>
            <person name="Stajich J.E."/>
        </authorList>
    </citation>
    <scope>NUCLEOTIDE SEQUENCE [LARGE SCALE GENOMIC DNA]</scope>
    <source>
        <strain evidence="3 4">CCFEE 5187</strain>
    </source>
</reference>
<dbReference type="InterPro" id="IPR018554">
    <property type="entry name" value="FRQ"/>
</dbReference>
<feature type="compositionally biased region" description="Polar residues" evidence="2">
    <location>
        <begin position="106"/>
        <end position="120"/>
    </location>
</feature>
<dbReference type="GO" id="GO:0006355">
    <property type="term" value="P:regulation of DNA-templated transcription"/>
    <property type="evidence" value="ECO:0007669"/>
    <property type="project" value="InterPro"/>
</dbReference>
<feature type="region of interest" description="Disordered" evidence="2">
    <location>
        <begin position="86"/>
        <end position="121"/>
    </location>
</feature>
<dbReference type="EMBL" id="NAJN01001813">
    <property type="protein sequence ID" value="TKA61064.1"/>
    <property type="molecule type" value="Genomic_DNA"/>
</dbReference>
<dbReference type="AlphaFoldDB" id="A0A4U0WE56"/>
<dbReference type="Proteomes" id="UP000308768">
    <property type="component" value="Unassembled WGS sequence"/>
</dbReference>
<feature type="region of interest" description="Disordered" evidence="2">
    <location>
        <begin position="510"/>
        <end position="569"/>
    </location>
</feature>
<feature type="coiled-coil region" evidence="1">
    <location>
        <begin position="144"/>
        <end position="171"/>
    </location>
</feature>
<feature type="region of interest" description="Disordered" evidence="2">
    <location>
        <begin position="364"/>
        <end position="385"/>
    </location>
</feature>
<gene>
    <name evidence="3" type="ORF">B0A49_10899</name>
</gene>
<feature type="compositionally biased region" description="Polar residues" evidence="2">
    <location>
        <begin position="510"/>
        <end position="531"/>
    </location>
</feature>
<dbReference type="GO" id="GO:0005737">
    <property type="term" value="C:cytoplasm"/>
    <property type="evidence" value="ECO:0007669"/>
    <property type="project" value="InterPro"/>
</dbReference>
<dbReference type="OrthoDB" id="2536795at2759"/>
<evidence type="ECO:0000313" key="3">
    <source>
        <dbReference type="EMBL" id="TKA61064.1"/>
    </source>
</evidence>
<feature type="region of interest" description="Disordered" evidence="2">
    <location>
        <begin position="834"/>
        <end position="891"/>
    </location>
</feature>
<dbReference type="STRING" id="331657.A0A4U0WE56"/>
<evidence type="ECO:0000313" key="4">
    <source>
        <dbReference type="Proteomes" id="UP000308768"/>
    </source>
</evidence>
<keyword evidence="1" id="KW-0175">Coiled coil</keyword>
<name>A0A4U0WE56_9PEZI</name>